<dbReference type="Proteomes" id="UP000320055">
    <property type="component" value="Unassembled WGS sequence"/>
</dbReference>
<dbReference type="InterPro" id="IPR055353">
    <property type="entry name" value="DUF7619"/>
</dbReference>
<dbReference type="InterPro" id="IPR001434">
    <property type="entry name" value="OmcB-like_DUF11"/>
</dbReference>
<dbReference type="InterPro" id="IPR011049">
    <property type="entry name" value="Serralysin-like_metalloprot_C"/>
</dbReference>
<feature type="region of interest" description="Disordered" evidence="4">
    <location>
        <begin position="961"/>
        <end position="1008"/>
    </location>
</feature>
<name>A0A563VPA1_9CYAN</name>
<dbReference type="EMBL" id="CAACVJ010000104">
    <property type="protein sequence ID" value="VEP13298.1"/>
    <property type="molecule type" value="Genomic_DNA"/>
</dbReference>
<dbReference type="InterPro" id="IPR033764">
    <property type="entry name" value="Sdr_B"/>
</dbReference>
<feature type="region of interest" description="Disordered" evidence="4">
    <location>
        <begin position="407"/>
        <end position="426"/>
    </location>
</feature>
<reference evidence="8 9" key="1">
    <citation type="submission" date="2019-01" db="EMBL/GenBank/DDBJ databases">
        <authorList>
            <person name="Brito A."/>
        </authorList>
    </citation>
    <scope>NUCLEOTIDE SEQUENCE [LARGE SCALE GENOMIC DNA]</scope>
    <source>
        <strain evidence="8">1</strain>
    </source>
</reference>
<gene>
    <name evidence="8" type="ORF">H1P_1920009</name>
</gene>
<dbReference type="Gene3D" id="2.60.40.740">
    <property type="match status" value="6"/>
</dbReference>
<dbReference type="InterPro" id="IPR051172">
    <property type="entry name" value="Chlamydia_OmcB"/>
</dbReference>
<dbReference type="SUPFAM" id="SSF117074">
    <property type="entry name" value="Hypothetical protein PA1324"/>
    <property type="match status" value="3"/>
</dbReference>
<evidence type="ECO:0000313" key="8">
    <source>
        <dbReference type="EMBL" id="VEP13298.1"/>
    </source>
</evidence>
<organism evidence="8 9">
    <name type="scientific">Hyella patelloides LEGE 07179</name>
    <dbReference type="NCBI Taxonomy" id="945734"/>
    <lineage>
        <taxon>Bacteria</taxon>
        <taxon>Bacillati</taxon>
        <taxon>Cyanobacteriota</taxon>
        <taxon>Cyanophyceae</taxon>
        <taxon>Pleurocapsales</taxon>
        <taxon>Hyellaceae</taxon>
        <taxon>Hyella</taxon>
    </lineage>
</organism>
<proteinExistence type="predicted"/>
<evidence type="ECO:0000259" key="7">
    <source>
        <dbReference type="Pfam" id="PF24595"/>
    </source>
</evidence>
<keyword evidence="3" id="KW-0732">Signal</keyword>
<feature type="domain" description="SD-repeat containing protein B" evidence="6">
    <location>
        <begin position="1381"/>
        <end position="1454"/>
    </location>
</feature>
<keyword evidence="2" id="KW-0964">Secreted</keyword>
<dbReference type="PANTHER" id="PTHR34819:SF3">
    <property type="entry name" value="CELL SURFACE PROTEIN"/>
    <property type="match status" value="1"/>
</dbReference>
<feature type="compositionally biased region" description="Polar residues" evidence="4">
    <location>
        <begin position="1505"/>
        <end position="1515"/>
    </location>
</feature>
<keyword evidence="9" id="KW-1185">Reference proteome</keyword>
<evidence type="ECO:0000256" key="4">
    <source>
        <dbReference type="SAM" id="MobiDB-lite"/>
    </source>
</evidence>
<feature type="compositionally biased region" description="Polar residues" evidence="4">
    <location>
        <begin position="1332"/>
        <end position="1351"/>
    </location>
</feature>
<feature type="region of interest" description="Disordered" evidence="4">
    <location>
        <begin position="605"/>
        <end position="653"/>
    </location>
</feature>
<evidence type="ECO:0000256" key="3">
    <source>
        <dbReference type="ARBA" id="ARBA00022729"/>
    </source>
</evidence>
<dbReference type="NCBIfam" id="TIGR01451">
    <property type="entry name" value="B_ant_repeat"/>
    <property type="match status" value="3"/>
</dbReference>
<dbReference type="InterPro" id="IPR026466">
    <property type="entry name" value="Fim_isopep_form_D2_dom"/>
</dbReference>
<dbReference type="Pfam" id="PF17210">
    <property type="entry name" value="SdrD_B"/>
    <property type="match status" value="3"/>
</dbReference>
<feature type="compositionally biased region" description="Polar residues" evidence="4">
    <location>
        <begin position="993"/>
        <end position="1004"/>
    </location>
</feature>
<sequence>MLLSTPIPGATDAFSGTVVSADGDTTSDNISTDPINSNLTGGLEAGDLVTFAITVENLGGSTKGAFDVVIEDDLPAGFQIPTTTEGLNLQVNDGNGNTVSYTELTGSDPDIDDGLLDGGIRLDDDNTNNLGSIDGYELDSSGNQTNPGSNIAMITFDLEVSDNAPYLDVTSIENTATLDSYTNSEGGENFTTEVDTEGNTDTATVEVATPTATKSIATTSEAHTSEDRDGTTNNNNSTTGRRQVSIGEIVRYRLVANVPEGTANNFQLQDALPKGLLFLDDQTATAAFVSDEAPITSVTTTTSFAQPLSLGLGNFADFASISGDPNEALWVQGISDSGVTPSFVLPDSNVGNNKTIGTGNSGTPDPDNYNAATDVFFKFGDINNPDRDDDDEYVIVEFNALIANDLTDDNGNVDDNNSSNSRTNRFDVNVGTGTNFNTQNELAVSNAIYNRIVEPDITLLKEVGADGNSLSTSPFLADSGNTVYFGLTFDNTGSINTQSTAFEVTLTDQVPDGLTLVGIESIDWDNGDGSGGSGQSTGITSNTSIDVGDMVITPTFETGTGAISVDVDQMPTDGEITVLYTATVDGDVNPDELLTNTADIVYSSLPGTGTTSNPTGSDIPGTSGTTTGERNEDSATNSANDHSASSSANVQIDPLEPVKSLVATSESHTSDDDVAIGEIVRYRLAVAIPEGVTNNFQITDNLPDGLLYLGNPKLAFVADETGIDSSTISGSGLDITGTAATTPTFDLTTGVTSAIGGDSTFTSGEDVIFSLGNLTNNDRDDDDDEYVVIEFNALVENISSNQTATDVLSNDFTVTATDVTDRTSNAVTVDIVEPVITDVLKEASSTTADAGDTLTYTITFSNTGNATAFDVNLIDNIPAELENFSFDINNVTLIDVDNSTTLTGAAAGAAINTGTSNDLDLIVDEIPVNGSVTVQYTADVINGVSPDGTIDNTTNLTYTSLDGTGTASNPTGSDNTSATSGDADGERNGSGGTNDYTDNSSEQVTIEPLAPVKSLVETSESHTSDDDIAIGEIVRYRLAVAIPEGVTNNFQITDNLPDGLLYLNDGTTKVGFISDETGIASSNTSINSIPDINITPETSIVAPDADAVLISGVIADAGSDGSFASGEDVIFSLSNLTNSDNDADSEYVVIEFNALVENISSNQTAEDVLSNDFTVTATDTTDRTSNPVTVDIVEPVITDVLKEVSSDTADAGDTLTYTVTFSNDGNADAFDVNIFDTLPSGLDNLTVTSTTIFNDSITPQDVTSSFTIDTTSSSSSTNGTLDDSDNADVLDIDINRLNVGYSVEVTYTATVVDDIVVGSTVDNTVDVTYTSLDGTGAASNPTGSDNTSATSGDADGERNGSGGTNDYADNSSKQVTINNYSIGSTIFGDTNNNGTQDTGESGIADVTVNLIGGGADGLISTTGDNTSFTTTTDGNGDYFFTDLPPGEYQVVIPVSNFDTLDGALKDTTVSSINTDILDNQQDGDDNGIQTGGASTQVESPVITLSAGNEPTTTETEQGENQDDGTNLLDSNGDMTVDFGFVQPASIGNLVFLDDNGNGIKDSGESGVDGVTVTLVSGGADGVIGTGDDDTTVTTTTTNGGGYSFTDLIPGVEYQVSFDTSALTPDYQFTTTDAGSDDAIDSDANTSGATPIVTLTPGENNDSIDAGIYELASIGDTVFYDTDKNGIQALDGSELGVDGVTVTLVSGGADGVIGTGDDDTTVNTTTTNGGDYSFTDLIPGVEYQVSFDKTTLPTDYQFTTTDAGSDDDLDSDADASGETPVVVLTSGEDRDNIDAGIIPKNVLDGTDSPDDLDGTSLDDLITGGKGEDTLTGGAGEDCYYFNETSDGVDTIIDFVPAEDQIDLSNILTNEVTNYTSGDPFVQGYVELTEFTNPISGITSTIVQIDFDAGDESNPATDLFHKDVVVLQGVALSSLDSSRDFII</sequence>
<dbReference type="InterPro" id="IPR047589">
    <property type="entry name" value="DUF11_rpt"/>
</dbReference>
<evidence type="ECO:0000313" key="9">
    <source>
        <dbReference type="Proteomes" id="UP000320055"/>
    </source>
</evidence>
<feature type="domain" description="DUF7619" evidence="7">
    <location>
        <begin position="840"/>
        <end position="890"/>
    </location>
</feature>
<evidence type="ECO:0000259" key="6">
    <source>
        <dbReference type="Pfam" id="PF17210"/>
    </source>
</evidence>
<protein>
    <submittedName>
        <fullName evidence="8">Uncharacterized protein</fullName>
    </submittedName>
</protein>
<dbReference type="RefSeq" id="WP_144871540.1">
    <property type="nucleotide sequence ID" value="NZ_LR213942.1"/>
</dbReference>
<accession>A0A563VPA1</accession>
<evidence type="ECO:0000256" key="2">
    <source>
        <dbReference type="ARBA" id="ARBA00022525"/>
    </source>
</evidence>
<dbReference type="Pfam" id="PF24595">
    <property type="entry name" value="DUF7619"/>
    <property type="match status" value="1"/>
</dbReference>
<dbReference type="InterPro" id="IPR018511">
    <property type="entry name" value="Hemolysin-typ_Ca-bd_CS"/>
</dbReference>
<evidence type="ECO:0000256" key="1">
    <source>
        <dbReference type="ARBA" id="ARBA00004613"/>
    </source>
</evidence>
<feature type="domain" description="SD-repeat containing protein B" evidence="6">
    <location>
        <begin position="1671"/>
        <end position="1796"/>
    </location>
</feature>
<dbReference type="NCBIfam" id="TIGR04226">
    <property type="entry name" value="RrgB_K2N_iso_D2"/>
    <property type="match status" value="1"/>
</dbReference>
<dbReference type="Pfam" id="PF01345">
    <property type="entry name" value="DUF11"/>
    <property type="match status" value="1"/>
</dbReference>
<dbReference type="Gene3D" id="2.60.40.10">
    <property type="entry name" value="Immunoglobulins"/>
    <property type="match status" value="3"/>
</dbReference>
<feature type="region of interest" description="Disordered" evidence="4">
    <location>
        <begin position="1332"/>
        <end position="1372"/>
    </location>
</feature>
<feature type="compositionally biased region" description="Polar residues" evidence="4">
    <location>
        <begin position="179"/>
        <end position="199"/>
    </location>
</feature>
<feature type="compositionally biased region" description="Low complexity" evidence="4">
    <location>
        <begin position="605"/>
        <end position="617"/>
    </location>
</feature>
<feature type="compositionally biased region" description="Low complexity" evidence="4">
    <location>
        <begin position="1476"/>
        <end position="1492"/>
    </location>
</feature>
<dbReference type="PANTHER" id="PTHR34819">
    <property type="entry name" value="LARGE CYSTEINE-RICH PERIPLASMIC PROTEIN OMCB"/>
    <property type="match status" value="1"/>
</dbReference>
<dbReference type="GO" id="GO:0005576">
    <property type="term" value="C:extracellular region"/>
    <property type="evidence" value="ECO:0007669"/>
    <property type="project" value="UniProtKB-SubCell"/>
</dbReference>
<feature type="region of interest" description="Disordered" evidence="4">
    <location>
        <begin position="179"/>
        <end position="200"/>
    </location>
</feature>
<feature type="compositionally biased region" description="Low complexity" evidence="4">
    <location>
        <begin position="1264"/>
        <end position="1281"/>
    </location>
</feature>
<feature type="region of interest" description="Disordered" evidence="4">
    <location>
        <begin position="1264"/>
        <end position="1285"/>
    </location>
</feature>
<feature type="region of interest" description="Disordered" evidence="4">
    <location>
        <begin position="1476"/>
        <end position="1530"/>
    </location>
</feature>
<evidence type="ECO:0000259" key="5">
    <source>
        <dbReference type="Pfam" id="PF01345"/>
    </source>
</evidence>
<feature type="domain" description="DUF11" evidence="5">
    <location>
        <begin position="1200"/>
        <end position="1333"/>
    </location>
</feature>
<feature type="compositionally biased region" description="Low complexity" evidence="4">
    <location>
        <begin position="413"/>
        <end position="426"/>
    </location>
</feature>
<feature type="compositionally biased region" description="Polar residues" evidence="4">
    <location>
        <begin position="961"/>
        <end position="980"/>
    </location>
</feature>
<dbReference type="OrthoDB" id="6074739at2"/>
<feature type="compositionally biased region" description="Low complexity" evidence="4">
    <location>
        <begin position="634"/>
        <end position="649"/>
    </location>
</feature>
<comment type="subcellular location">
    <subcellularLocation>
        <location evidence="1">Secreted</location>
    </subcellularLocation>
</comment>
<feature type="domain" description="SD-repeat containing protein B" evidence="6">
    <location>
        <begin position="1544"/>
        <end position="1667"/>
    </location>
</feature>
<dbReference type="SUPFAM" id="SSF51120">
    <property type="entry name" value="beta-Roll"/>
    <property type="match status" value="1"/>
</dbReference>
<feature type="region of interest" description="Disordered" evidence="4">
    <location>
        <begin position="214"/>
        <end position="240"/>
    </location>
</feature>
<dbReference type="PROSITE" id="PS00330">
    <property type="entry name" value="HEMOLYSIN_CALCIUM"/>
    <property type="match status" value="1"/>
</dbReference>
<dbReference type="InterPro" id="IPR013783">
    <property type="entry name" value="Ig-like_fold"/>
</dbReference>